<dbReference type="Proteomes" id="UP000011173">
    <property type="component" value="Chromosome"/>
</dbReference>
<dbReference type="PATRIC" id="fig|592029.3.peg.3477"/>
<dbReference type="AlphaFoldDB" id="L7WAB5"/>
<gene>
    <name evidence="1" type="ordered locus">DDD_3503</name>
</gene>
<protein>
    <submittedName>
        <fullName evidence="1">Uncharacterized protein</fullName>
    </submittedName>
</protein>
<dbReference type="EMBL" id="CP001397">
    <property type="protein sequence ID" value="AGC78630.1"/>
    <property type="molecule type" value="Genomic_DNA"/>
</dbReference>
<reference evidence="1 2" key="1">
    <citation type="journal article" date="2013" name="Genome Biol. Evol.">
        <title>Genomic makeup of the marine flavobacterium Nonlabens (Donghaeana) dokdonensis DSW-6 and identification of a novel class of rhodopsins.</title>
        <authorList>
            <person name="Kwon S.K."/>
            <person name="Kim B.K."/>
            <person name="Song J.Y."/>
            <person name="Kwak M.J."/>
            <person name="Lee C.H."/>
            <person name="Yoon J.H."/>
            <person name="Oh T.K."/>
            <person name="Kim J.F."/>
        </authorList>
    </citation>
    <scope>NUCLEOTIDE SEQUENCE [LARGE SCALE GENOMIC DNA]</scope>
    <source>
        <strain evidence="2">DSM 17205 / KCTC 12402 / DSW-6</strain>
    </source>
</reference>
<dbReference type="RefSeq" id="WP_015364122.1">
    <property type="nucleotide sequence ID" value="NC_020156.1"/>
</dbReference>
<evidence type="ECO:0000313" key="1">
    <source>
        <dbReference type="EMBL" id="AGC78630.1"/>
    </source>
</evidence>
<organism evidence="1 2">
    <name type="scientific">Nonlabens dokdonensis (strain DSM 17205 / KCTC 12402 / DSW-6)</name>
    <name type="common">Donghaeana dokdonensis</name>
    <dbReference type="NCBI Taxonomy" id="592029"/>
    <lineage>
        <taxon>Bacteria</taxon>
        <taxon>Pseudomonadati</taxon>
        <taxon>Bacteroidota</taxon>
        <taxon>Flavobacteriia</taxon>
        <taxon>Flavobacteriales</taxon>
        <taxon>Flavobacteriaceae</taxon>
        <taxon>Nonlabens</taxon>
    </lineage>
</organism>
<dbReference type="HOGENOM" id="CLU_3202677_0_0_10"/>
<name>L7WAB5_NONDD</name>
<accession>L7WAB5</accession>
<sequence>MKVKNINWLLKNGWRIYHLIGKSSLNQMFGMYSAFAKARTATTYI</sequence>
<dbReference type="KEGG" id="ndo:DDD_3503"/>
<proteinExistence type="predicted"/>
<evidence type="ECO:0000313" key="2">
    <source>
        <dbReference type="Proteomes" id="UP000011173"/>
    </source>
</evidence>